<dbReference type="Pfam" id="PF01063">
    <property type="entry name" value="Aminotran_4"/>
    <property type="match status" value="1"/>
</dbReference>
<evidence type="ECO:0000256" key="6">
    <source>
        <dbReference type="ARBA" id="ARBA00013053"/>
    </source>
</evidence>
<keyword evidence="11" id="KW-0032">Aminotransferase</keyword>
<name>A0A934VGD0_9BACT</name>
<keyword evidence="7" id="KW-0663">Pyridoxal phosphate</keyword>
<dbReference type="Gene3D" id="3.20.10.10">
    <property type="entry name" value="D-amino Acid Aminotransferase, subunit A, domain 2"/>
    <property type="match status" value="1"/>
</dbReference>
<evidence type="ECO:0000256" key="8">
    <source>
        <dbReference type="ARBA" id="ARBA00048212"/>
    </source>
</evidence>
<dbReference type="InterPro" id="IPR036038">
    <property type="entry name" value="Aminotransferase-like"/>
</dbReference>
<comment type="catalytic activity">
    <reaction evidence="8">
        <text>L-valine + 2-oxoglutarate = 3-methyl-2-oxobutanoate + L-glutamate</text>
        <dbReference type="Rhea" id="RHEA:24813"/>
        <dbReference type="ChEBI" id="CHEBI:11851"/>
        <dbReference type="ChEBI" id="CHEBI:16810"/>
        <dbReference type="ChEBI" id="CHEBI:29985"/>
        <dbReference type="ChEBI" id="CHEBI:57762"/>
        <dbReference type="EC" id="2.6.1.42"/>
    </reaction>
</comment>
<dbReference type="SUPFAM" id="SSF56752">
    <property type="entry name" value="D-aminoacid aminotransferase-like PLP-dependent enzymes"/>
    <property type="match status" value="1"/>
</dbReference>
<comment type="pathway">
    <text evidence="2">Amino-acid biosynthesis; L-isoleucine biosynthesis; L-isoleucine from 2-oxobutanoate: step 4/4.</text>
</comment>
<dbReference type="GO" id="GO:0004084">
    <property type="term" value="F:branched-chain-amino-acid transaminase activity"/>
    <property type="evidence" value="ECO:0007669"/>
    <property type="project" value="UniProtKB-EC"/>
</dbReference>
<dbReference type="FunFam" id="3.20.10.10:FF:000002">
    <property type="entry name" value="D-alanine aminotransferase"/>
    <property type="match status" value="1"/>
</dbReference>
<sequence length="269" mass="29554">MSSWLLEGSGDWLDDRALSHGMGVFETLLVVEGSIVDAPSHRQRMEDGCERMGLRCPDWRVVAEAIQQHSAEFEDGMLRGRVMRSAGEGGLASDHGENEKTVLTLVPWTEGPRRLKVATAPWARDERSPLAGVKCTSYAENLMALRMAAGQGDLDELLFANSKGDWCEGTTSNGFAVIGGELVTPSLDSGCLPGTMRSKVLRWASELGIPCRERRIPMQELGEASEIFLTSAIRGVVPVVEFDQKPWPEGEVCRGLQGRWRRLVGLDRS</sequence>
<dbReference type="AlphaFoldDB" id="A0A934VGD0"/>
<dbReference type="GO" id="GO:0005829">
    <property type="term" value="C:cytosol"/>
    <property type="evidence" value="ECO:0007669"/>
    <property type="project" value="TreeGrafter"/>
</dbReference>
<organism evidence="11 12">
    <name type="scientific">Haloferula rosea</name>
    <dbReference type="NCBI Taxonomy" id="490093"/>
    <lineage>
        <taxon>Bacteria</taxon>
        <taxon>Pseudomonadati</taxon>
        <taxon>Verrucomicrobiota</taxon>
        <taxon>Verrucomicrobiia</taxon>
        <taxon>Verrucomicrobiales</taxon>
        <taxon>Verrucomicrobiaceae</taxon>
        <taxon>Haloferula</taxon>
    </lineage>
</organism>
<dbReference type="Proteomes" id="UP000658278">
    <property type="component" value="Unassembled WGS sequence"/>
</dbReference>
<evidence type="ECO:0000313" key="12">
    <source>
        <dbReference type="Proteomes" id="UP000658278"/>
    </source>
</evidence>
<keyword evidence="12" id="KW-1185">Reference proteome</keyword>
<comment type="similarity">
    <text evidence="5">Belongs to the class-IV pyridoxal-phosphate-dependent aminotransferase family.</text>
</comment>
<evidence type="ECO:0000256" key="10">
    <source>
        <dbReference type="ARBA" id="ARBA00049229"/>
    </source>
</evidence>
<dbReference type="InterPro" id="IPR001544">
    <property type="entry name" value="Aminotrans_IV"/>
</dbReference>
<comment type="caution">
    <text evidence="11">The sequence shown here is derived from an EMBL/GenBank/DDBJ whole genome shotgun (WGS) entry which is preliminary data.</text>
</comment>
<evidence type="ECO:0000313" key="11">
    <source>
        <dbReference type="EMBL" id="MBK1827480.1"/>
    </source>
</evidence>
<evidence type="ECO:0000256" key="9">
    <source>
        <dbReference type="ARBA" id="ARBA00048798"/>
    </source>
</evidence>
<evidence type="ECO:0000256" key="3">
    <source>
        <dbReference type="ARBA" id="ARBA00004931"/>
    </source>
</evidence>
<protein>
    <recommendedName>
        <fullName evidence="6">branched-chain-amino-acid transaminase</fullName>
        <ecNumber evidence="6">2.6.1.42</ecNumber>
    </recommendedName>
</protein>
<evidence type="ECO:0000256" key="1">
    <source>
        <dbReference type="ARBA" id="ARBA00001933"/>
    </source>
</evidence>
<comment type="pathway">
    <text evidence="4">Amino-acid biosynthesis; L-leucine biosynthesis; L-leucine from 3-methyl-2-oxobutanoate: step 4/4.</text>
</comment>
<keyword evidence="11" id="KW-0808">Transferase</keyword>
<dbReference type="InterPro" id="IPR043132">
    <property type="entry name" value="BCAT-like_C"/>
</dbReference>
<dbReference type="EC" id="2.6.1.42" evidence="6"/>
<dbReference type="CDD" id="cd00449">
    <property type="entry name" value="PLPDE_IV"/>
    <property type="match status" value="1"/>
</dbReference>
<dbReference type="PANTHER" id="PTHR42743">
    <property type="entry name" value="AMINO-ACID AMINOTRANSFERASE"/>
    <property type="match status" value="1"/>
</dbReference>
<dbReference type="RefSeq" id="WP_200278967.1">
    <property type="nucleotide sequence ID" value="NZ_JAENII010000007.1"/>
</dbReference>
<proteinExistence type="inferred from homology"/>
<evidence type="ECO:0000256" key="5">
    <source>
        <dbReference type="ARBA" id="ARBA00009320"/>
    </source>
</evidence>
<dbReference type="GO" id="GO:0046394">
    <property type="term" value="P:carboxylic acid biosynthetic process"/>
    <property type="evidence" value="ECO:0007669"/>
    <property type="project" value="UniProtKB-ARBA"/>
</dbReference>
<evidence type="ECO:0000256" key="4">
    <source>
        <dbReference type="ARBA" id="ARBA00005072"/>
    </source>
</evidence>
<accession>A0A934VGD0</accession>
<dbReference type="InterPro" id="IPR050571">
    <property type="entry name" value="Class-IV_PLP-Dep_Aminotrnsfr"/>
</dbReference>
<reference evidence="11" key="1">
    <citation type="submission" date="2021-01" db="EMBL/GenBank/DDBJ databases">
        <title>Modified the classification status of verrucomicrobia.</title>
        <authorList>
            <person name="Feng X."/>
        </authorList>
    </citation>
    <scope>NUCLEOTIDE SEQUENCE</scope>
    <source>
        <strain evidence="11">KCTC 22201</strain>
    </source>
</reference>
<comment type="cofactor">
    <cofactor evidence="1">
        <name>pyridoxal 5'-phosphate</name>
        <dbReference type="ChEBI" id="CHEBI:597326"/>
    </cofactor>
</comment>
<dbReference type="Gene3D" id="3.30.470.10">
    <property type="match status" value="1"/>
</dbReference>
<evidence type="ECO:0000256" key="2">
    <source>
        <dbReference type="ARBA" id="ARBA00004824"/>
    </source>
</evidence>
<comment type="catalytic activity">
    <reaction evidence="9">
        <text>L-isoleucine + 2-oxoglutarate = (S)-3-methyl-2-oxopentanoate + L-glutamate</text>
        <dbReference type="Rhea" id="RHEA:24801"/>
        <dbReference type="ChEBI" id="CHEBI:16810"/>
        <dbReference type="ChEBI" id="CHEBI:29985"/>
        <dbReference type="ChEBI" id="CHEBI:35146"/>
        <dbReference type="ChEBI" id="CHEBI:58045"/>
        <dbReference type="EC" id="2.6.1.42"/>
    </reaction>
</comment>
<dbReference type="PANTHER" id="PTHR42743:SF11">
    <property type="entry name" value="AMINODEOXYCHORISMATE LYASE"/>
    <property type="match status" value="1"/>
</dbReference>
<dbReference type="InterPro" id="IPR043131">
    <property type="entry name" value="BCAT-like_N"/>
</dbReference>
<comment type="catalytic activity">
    <reaction evidence="10">
        <text>L-leucine + 2-oxoglutarate = 4-methyl-2-oxopentanoate + L-glutamate</text>
        <dbReference type="Rhea" id="RHEA:18321"/>
        <dbReference type="ChEBI" id="CHEBI:16810"/>
        <dbReference type="ChEBI" id="CHEBI:17865"/>
        <dbReference type="ChEBI" id="CHEBI:29985"/>
        <dbReference type="ChEBI" id="CHEBI:57427"/>
        <dbReference type="EC" id="2.6.1.42"/>
    </reaction>
</comment>
<comment type="pathway">
    <text evidence="3">Amino-acid biosynthesis; L-valine biosynthesis; L-valine from pyruvate: step 4/4.</text>
</comment>
<gene>
    <name evidence="11" type="ORF">JIN81_10640</name>
</gene>
<dbReference type="EMBL" id="JAENII010000007">
    <property type="protein sequence ID" value="MBK1827480.1"/>
    <property type="molecule type" value="Genomic_DNA"/>
</dbReference>
<evidence type="ECO:0000256" key="7">
    <source>
        <dbReference type="ARBA" id="ARBA00022898"/>
    </source>
</evidence>
<dbReference type="GO" id="GO:0008652">
    <property type="term" value="P:amino acid biosynthetic process"/>
    <property type="evidence" value="ECO:0007669"/>
    <property type="project" value="UniProtKB-ARBA"/>
</dbReference>